<dbReference type="PROSITE" id="PS50850">
    <property type="entry name" value="MFS"/>
    <property type="match status" value="1"/>
</dbReference>
<feature type="transmembrane region" description="Helical" evidence="4">
    <location>
        <begin position="267"/>
        <end position="287"/>
    </location>
</feature>
<evidence type="ECO:0000313" key="6">
    <source>
        <dbReference type="EMBL" id="MDI1492398.1"/>
    </source>
</evidence>
<evidence type="ECO:0000256" key="4">
    <source>
        <dbReference type="SAM" id="Phobius"/>
    </source>
</evidence>
<dbReference type="InterPro" id="IPR036259">
    <property type="entry name" value="MFS_trans_sf"/>
</dbReference>
<dbReference type="AlphaFoldDB" id="A0AA43QWU5"/>
<sequence length="458" mass="49286">MPSDSNPPPSNDKEAVQDPKPAPSTVPEIPDGGLQAYLQVFGAHFLIFNSWGIINTFGVYQEYYEADLLSLQTSSTISWIGTLQGFLLFLVGILTGPIFDRGYFRYLIGTGAFLVVFGMMMTSLGRSYYQIILAQGILVGVGAGCLFVPSVAIVATYFTTKRALMTGITAAGGSIGIANPFTISPATLSWFTLPYRSLSDHQKPPGGVIFPIVFRKLQPALGFAWATRIVAFMALGMLCISLAVMRMRVPPPKEARPLLDLSAFKEATFNTFSLGLFLAFVGLYFPFFYTPIYGTRITRLGDDVSFYLLPVMNAGSIAGRILPGLLADRLGSLNMIVPHAFVAAILVFAWLGIDNAPGLWVLSALYGYFSGAIVSLPPTIVALITPNMGLIGTRMGMSFTFAGFGLLIGNPIAGAILNVQEGKFKGAEVFAAVMLIAGAVTFAFLRLLLWQRGKKGKA</sequence>
<organism evidence="6 7">
    <name type="scientific">Ramalina farinacea</name>
    <dbReference type="NCBI Taxonomy" id="258253"/>
    <lineage>
        <taxon>Eukaryota</taxon>
        <taxon>Fungi</taxon>
        <taxon>Dikarya</taxon>
        <taxon>Ascomycota</taxon>
        <taxon>Pezizomycotina</taxon>
        <taxon>Lecanoromycetes</taxon>
        <taxon>OSLEUM clade</taxon>
        <taxon>Lecanoromycetidae</taxon>
        <taxon>Lecanorales</taxon>
        <taxon>Lecanorineae</taxon>
        <taxon>Ramalinaceae</taxon>
        <taxon>Ramalina</taxon>
    </lineage>
</organism>
<feature type="compositionally biased region" description="Pro residues" evidence="3">
    <location>
        <begin position="1"/>
        <end position="10"/>
    </location>
</feature>
<feature type="transmembrane region" description="Helical" evidence="4">
    <location>
        <begin position="106"/>
        <end position="125"/>
    </location>
</feature>
<comment type="caution">
    <text evidence="6">The sequence shown here is derived from an EMBL/GenBank/DDBJ whole genome shotgun (WGS) entry which is preliminary data.</text>
</comment>
<dbReference type="InterPro" id="IPR050327">
    <property type="entry name" value="Proton-linked_MCT"/>
</dbReference>
<evidence type="ECO:0000259" key="5">
    <source>
        <dbReference type="PROSITE" id="PS50850"/>
    </source>
</evidence>
<feature type="transmembrane region" description="Helical" evidence="4">
    <location>
        <begin position="170"/>
        <end position="191"/>
    </location>
</feature>
<dbReference type="Pfam" id="PF07690">
    <property type="entry name" value="MFS_1"/>
    <property type="match status" value="1"/>
</dbReference>
<feature type="transmembrane region" description="Helical" evidence="4">
    <location>
        <begin position="365"/>
        <end position="384"/>
    </location>
</feature>
<dbReference type="Gene3D" id="1.20.1250.20">
    <property type="entry name" value="MFS general substrate transporter like domains"/>
    <property type="match status" value="2"/>
</dbReference>
<keyword evidence="4" id="KW-1133">Transmembrane helix</keyword>
<evidence type="ECO:0000256" key="1">
    <source>
        <dbReference type="ARBA" id="ARBA00004141"/>
    </source>
</evidence>
<dbReference type="GO" id="GO:0022857">
    <property type="term" value="F:transmembrane transporter activity"/>
    <property type="evidence" value="ECO:0007669"/>
    <property type="project" value="InterPro"/>
</dbReference>
<name>A0AA43QWU5_9LECA</name>
<proteinExistence type="inferred from homology"/>
<dbReference type="Proteomes" id="UP001161017">
    <property type="component" value="Unassembled WGS sequence"/>
</dbReference>
<dbReference type="PANTHER" id="PTHR11360">
    <property type="entry name" value="MONOCARBOXYLATE TRANSPORTER"/>
    <property type="match status" value="1"/>
</dbReference>
<comment type="subcellular location">
    <subcellularLocation>
        <location evidence="1">Membrane</location>
        <topology evidence="1">Multi-pass membrane protein</topology>
    </subcellularLocation>
</comment>
<feature type="transmembrane region" description="Helical" evidence="4">
    <location>
        <begin position="77"/>
        <end position="99"/>
    </location>
</feature>
<dbReference type="PANTHER" id="PTHR11360:SF234">
    <property type="entry name" value="MFS-TYPE TRANSPORTER DBAD-RELATED"/>
    <property type="match status" value="1"/>
</dbReference>
<evidence type="ECO:0000313" key="7">
    <source>
        <dbReference type="Proteomes" id="UP001161017"/>
    </source>
</evidence>
<feature type="transmembrane region" description="Helical" evidence="4">
    <location>
        <begin position="131"/>
        <end position="158"/>
    </location>
</feature>
<keyword evidence="4" id="KW-0812">Transmembrane</keyword>
<dbReference type="EMBL" id="JAPUFD010000018">
    <property type="protein sequence ID" value="MDI1492398.1"/>
    <property type="molecule type" value="Genomic_DNA"/>
</dbReference>
<accession>A0AA43QWU5</accession>
<feature type="transmembrane region" description="Helical" evidence="4">
    <location>
        <begin position="307"/>
        <end position="326"/>
    </location>
</feature>
<feature type="transmembrane region" description="Helical" evidence="4">
    <location>
        <begin position="429"/>
        <end position="449"/>
    </location>
</feature>
<feature type="domain" description="Major facilitator superfamily (MFS) profile" evidence="5">
    <location>
        <begin position="36"/>
        <end position="455"/>
    </location>
</feature>
<feature type="region of interest" description="Disordered" evidence="3">
    <location>
        <begin position="1"/>
        <end position="25"/>
    </location>
</feature>
<dbReference type="GO" id="GO:0016020">
    <property type="term" value="C:membrane"/>
    <property type="evidence" value="ECO:0007669"/>
    <property type="project" value="UniProtKB-SubCell"/>
</dbReference>
<dbReference type="SUPFAM" id="SSF103473">
    <property type="entry name" value="MFS general substrate transporter"/>
    <property type="match status" value="1"/>
</dbReference>
<feature type="transmembrane region" description="Helical" evidence="4">
    <location>
        <begin position="396"/>
        <end position="417"/>
    </location>
</feature>
<feature type="transmembrane region" description="Helical" evidence="4">
    <location>
        <begin position="333"/>
        <end position="353"/>
    </location>
</feature>
<evidence type="ECO:0000256" key="3">
    <source>
        <dbReference type="SAM" id="MobiDB-lite"/>
    </source>
</evidence>
<dbReference type="InterPro" id="IPR020846">
    <property type="entry name" value="MFS_dom"/>
</dbReference>
<evidence type="ECO:0000256" key="2">
    <source>
        <dbReference type="ARBA" id="ARBA00006727"/>
    </source>
</evidence>
<dbReference type="InterPro" id="IPR011701">
    <property type="entry name" value="MFS"/>
</dbReference>
<keyword evidence="7" id="KW-1185">Reference proteome</keyword>
<protein>
    <recommendedName>
        <fullName evidence="5">Major facilitator superfamily (MFS) profile domain-containing protein</fullName>
    </recommendedName>
</protein>
<keyword evidence="4" id="KW-0472">Membrane</keyword>
<feature type="transmembrane region" description="Helical" evidence="4">
    <location>
        <begin position="223"/>
        <end position="246"/>
    </location>
</feature>
<reference evidence="6" key="1">
    <citation type="journal article" date="2023" name="Genome Biol. Evol.">
        <title>First Whole Genome Sequence and Flow Cytometry Genome Size Data for the Lichen-Forming Fungus Ramalina farinacea (Ascomycota).</title>
        <authorList>
            <person name="Llewellyn T."/>
            <person name="Mian S."/>
            <person name="Hill R."/>
            <person name="Leitch I.J."/>
            <person name="Gaya E."/>
        </authorList>
    </citation>
    <scope>NUCLEOTIDE SEQUENCE</scope>
    <source>
        <strain evidence="6">LIQ254RAFAR</strain>
    </source>
</reference>
<comment type="similarity">
    <text evidence="2">Belongs to the major facilitator superfamily. Monocarboxylate porter (TC 2.A.1.13) family.</text>
</comment>
<gene>
    <name evidence="6" type="ORF">OHK93_003612</name>
</gene>